<accession>A0A409XCU7</accession>
<reference evidence="1 2" key="1">
    <citation type="journal article" date="2018" name="Evol. Lett.">
        <title>Horizontal gene cluster transfer increased hallucinogenic mushroom diversity.</title>
        <authorList>
            <person name="Reynolds H.T."/>
            <person name="Vijayakumar V."/>
            <person name="Gluck-Thaler E."/>
            <person name="Korotkin H.B."/>
            <person name="Matheny P.B."/>
            <person name="Slot J.C."/>
        </authorList>
    </citation>
    <scope>NUCLEOTIDE SEQUENCE [LARGE SCALE GENOMIC DNA]</scope>
    <source>
        <strain evidence="1 2">2631</strain>
    </source>
</reference>
<proteinExistence type="predicted"/>
<name>A0A409XCU7_PSICY</name>
<dbReference type="EMBL" id="NHYD01002059">
    <property type="protein sequence ID" value="PPQ88561.1"/>
    <property type="molecule type" value="Genomic_DNA"/>
</dbReference>
<keyword evidence="2" id="KW-1185">Reference proteome</keyword>
<sequence>MSFTTQSPDPGAVNQNDAHFAFARIKGDIHLVQASCSSSKSPIAPVDVKVFQHEFIHIFRFSEHRTVHPTDICFLETIDDQHAFYQEEDEKVYLAKEIMQRMQKYNCDPRLNRKQYYQPPRTVLLTRQRQRQW</sequence>
<dbReference type="OrthoDB" id="3231772at2759"/>
<dbReference type="InParanoid" id="A0A409XCU7"/>
<dbReference type="Proteomes" id="UP000283269">
    <property type="component" value="Unassembled WGS sequence"/>
</dbReference>
<evidence type="ECO:0000313" key="1">
    <source>
        <dbReference type="EMBL" id="PPQ88561.1"/>
    </source>
</evidence>
<comment type="caution">
    <text evidence="1">The sequence shown here is derived from an EMBL/GenBank/DDBJ whole genome shotgun (WGS) entry which is preliminary data.</text>
</comment>
<organism evidence="1 2">
    <name type="scientific">Psilocybe cyanescens</name>
    <dbReference type="NCBI Taxonomy" id="93625"/>
    <lineage>
        <taxon>Eukaryota</taxon>
        <taxon>Fungi</taxon>
        <taxon>Dikarya</taxon>
        <taxon>Basidiomycota</taxon>
        <taxon>Agaricomycotina</taxon>
        <taxon>Agaricomycetes</taxon>
        <taxon>Agaricomycetidae</taxon>
        <taxon>Agaricales</taxon>
        <taxon>Agaricineae</taxon>
        <taxon>Strophariaceae</taxon>
        <taxon>Psilocybe</taxon>
    </lineage>
</organism>
<gene>
    <name evidence="1" type="ORF">CVT25_009941</name>
</gene>
<evidence type="ECO:0000313" key="2">
    <source>
        <dbReference type="Proteomes" id="UP000283269"/>
    </source>
</evidence>
<dbReference type="AlphaFoldDB" id="A0A409XCU7"/>
<protein>
    <submittedName>
        <fullName evidence="1">Uncharacterized protein</fullName>
    </submittedName>
</protein>